<dbReference type="RefSeq" id="WP_145233240.1">
    <property type="nucleotide sequence ID" value="NZ_CP036273.1"/>
</dbReference>
<keyword evidence="2" id="KW-1185">Reference proteome</keyword>
<reference evidence="1 2" key="1">
    <citation type="submission" date="2019-02" db="EMBL/GenBank/DDBJ databases">
        <title>Deep-cultivation of Planctomycetes and their phenomic and genomic characterization uncovers novel biology.</title>
        <authorList>
            <person name="Wiegand S."/>
            <person name="Jogler M."/>
            <person name="Boedeker C."/>
            <person name="Pinto D."/>
            <person name="Vollmers J."/>
            <person name="Rivas-Marin E."/>
            <person name="Kohn T."/>
            <person name="Peeters S.H."/>
            <person name="Heuer A."/>
            <person name="Rast P."/>
            <person name="Oberbeckmann S."/>
            <person name="Bunk B."/>
            <person name="Jeske O."/>
            <person name="Meyerdierks A."/>
            <person name="Storesund J.E."/>
            <person name="Kallscheuer N."/>
            <person name="Luecker S."/>
            <person name="Lage O.M."/>
            <person name="Pohl T."/>
            <person name="Merkel B.J."/>
            <person name="Hornburger P."/>
            <person name="Mueller R.-W."/>
            <person name="Bruemmer F."/>
            <person name="Labrenz M."/>
            <person name="Spormann A.M."/>
            <person name="Op den Camp H."/>
            <person name="Overmann J."/>
            <person name="Amann R."/>
            <person name="Jetten M.S.M."/>
            <person name="Mascher T."/>
            <person name="Medema M.H."/>
            <person name="Devos D.P."/>
            <person name="Kaster A.-K."/>
            <person name="Ovreas L."/>
            <person name="Rohde M."/>
            <person name="Galperin M.Y."/>
            <person name="Jogler C."/>
        </authorList>
    </citation>
    <scope>NUCLEOTIDE SEQUENCE [LARGE SCALE GENOMIC DNA]</scope>
    <source>
        <strain evidence="1 2">ETA_A1</strain>
    </source>
</reference>
<protein>
    <submittedName>
        <fullName evidence="1">Uncharacterized protein</fullName>
    </submittedName>
</protein>
<dbReference type="OrthoDB" id="9005521at2"/>
<name>A0A517XL18_9BACT</name>
<evidence type="ECO:0000313" key="2">
    <source>
        <dbReference type="Proteomes" id="UP000319576"/>
    </source>
</evidence>
<dbReference type="AlphaFoldDB" id="A0A517XL18"/>
<dbReference type="KEGG" id="uli:ETAA1_00390"/>
<sequence>MLAVELEVIVYPGAGTGWHREVTAAPTWPQIEAAVRRLDRAEYPFLNIVLPRAEREADLWVLNVIGGQGEYGLSGNDGRWRERWRFRDPTRPCGQDLIDIWITDQGASFEEAYLCNDLAVVLRVCRHFAETGQLDEGVAWERWPAEPGAAADGPRL</sequence>
<dbReference type="EMBL" id="CP036273">
    <property type="protein sequence ID" value="QDU18156.1"/>
    <property type="molecule type" value="Genomic_DNA"/>
</dbReference>
<accession>A0A517XL18</accession>
<gene>
    <name evidence="1" type="ORF">ETAA1_00390</name>
</gene>
<evidence type="ECO:0000313" key="1">
    <source>
        <dbReference type="EMBL" id="QDU18156.1"/>
    </source>
</evidence>
<organism evidence="1 2">
    <name type="scientific">Urbifossiella limnaea</name>
    <dbReference type="NCBI Taxonomy" id="2528023"/>
    <lineage>
        <taxon>Bacteria</taxon>
        <taxon>Pseudomonadati</taxon>
        <taxon>Planctomycetota</taxon>
        <taxon>Planctomycetia</taxon>
        <taxon>Gemmatales</taxon>
        <taxon>Gemmataceae</taxon>
        <taxon>Urbifossiella</taxon>
    </lineage>
</organism>
<dbReference type="Proteomes" id="UP000319576">
    <property type="component" value="Chromosome"/>
</dbReference>
<proteinExistence type="predicted"/>